<feature type="binding site" evidence="5">
    <location>
        <position position="199"/>
    </location>
    <ligand>
        <name>Mg(2+)</name>
        <dbReference type="ChEBI" id="CHEBI:18420"/>
    </ligand>
</feature>
<dbReference type="GO" id="GO:0005834">
    <property type="term" value="C:heterotrimeric G-protein complex"/>
    <property type="evidence" value="ECO:0007669"/>
    <property type="project" value="TreeGrafter"/>
</dbReference>
<feature type="binding site" evidence="5">
    <location>
        <position position="36"/>
    </location>
    <ligand>
        <name>Mg(2+)</name>
        <dbReference type="ChEBI" id="CHEBI:18420"/>
    </ligand>
</feature>
<evidence type="ECO:0000256" key="4">
    <source>
        <dbReference type="PIRSR" id="PIRSR601019-1"/>
    </source>
</evidence>
<dbReference type="Gene3D" id="3.40.50.300">
    <property type="entry name" value="P-loop containing nucleotide triphosphate hydrolases"/>
    <property type="match status" value="1"/>
</dbReference>
<evidence type="ECO:0000256" key="3">
    <source>
        <dbReference type="ARBA" id="ARBA00023224"/>
    </source>
</evidence>
<dbReference type="InterPro" id="IPR011025">
    <property type="entry name" value="GproteinA_insert"/>
</dbReference>
<dbReference type="PRINTS" id="PR00318">
    <property type="entry name" value="GPROTEINA"/>
</dbReference>
<evidence type="ECO:0000256" key="1">
    <source>
        <dbReference type="ARBA" id="ARBA00022741"/>
    </source>
</evidence>
<name>A0A7I5EF29_HAECO</name>
<dbReference type="Gene3D" id="1.10.400.10">
    <property type="entry name" value="GI Alpha 1, domain 2-like"/>
    <property type="match status" value="1"/>
</dbReference>
<dbReference type="PROSITE" id="PS51882">
    <property type="entry name" value="G_ALPHA"/>
    <property type="match status" value="1"/>
</dbReference>
<dbReference type="OMA" id="TNDDIVH"/>
<dbReference type="OrthoDB" id="5788414at2759"/>
<keyword evidence="5" id="KW-0460">Magnesium</keyword>
<dbReference type="SUPFAM" id="SSF47895">
    <property type="entry name" value="Transducin (alpha subunit), insertion domain"/>
    <property type="match status" value="1"/>
</dbReference>
<dbReference type="AlphaFoldDB" id="A0A7I5EF29"/>
<dbReference type="GO" id="GO:0007191">
    <property type="term" value="P:adenylate cyclase-activating dopamine receptor signaling pathway"/>
    <property type="evidence" value="ECO:0007669"/>
    <property type="project" value="TreeGrafter"/>
</dbReference>
<sequence>MGSVVSQCCSQEVQFQMDNRQIVRFFMIGTGGAGKTTVIRQLKCLCKERSRNYKVFDREWNEIPVDRIFSDEEMRRFRKIIRNNIMTAVYNLIQQTSDWGHDCQNSKTVEAILAIVDNAVKDGKGIFDVDVPSSLGDDLIEVLRDPNIVDTLGKHHKMARKWRIEDGTLKFLSEKEIKRLFDDDAELSTIDIVHARYPTTDMQDFRFSINGTYIQIHDMGGQPTEMMKIPEFMQQWLAADREGYMNFILFVTSMADFNVQDEEEESRTAMERSIRILDRILSADAIHNCGLLIFFNKQDVFDEVVTALAKTDEGRAEIIGRLNSSLTEGAKRKLTDANSSVKVVHTAIESKFDNVIQRRKKGTGVYRKDTQAVDPYIMADIFNVIENEIIADFIKNARFIM</sequence>
<evidence type="ECO:0000313" key="6">
    <source>
        <dbReference type="Proteomes" id="UP000025227"/>
    </source>
</evidence>
<dbReference type="GO" id="GO:0001664">
    <property type="term" value="F:G protein-coupled receptor binding"/>
    <property type="evidence" value="ECO:0007669"/>
    <property type="project" value="TreeGrafter"/>
</dbReference>
<dbReference type="SMART" id="SM00275">
    <property type="entry name" value="G_alpha"/>
    <property type="match status" value="1"/>
</dbReference>
<dbReference type="PANTHER" id="PTHR10218">
    <property type="entry name" value="GTP-BINDING PROTEIN ALPHA SUBUNIT"/>
    <property type="match status" value="1"/>
</dbReference>
<feature type="binding site" evidence="4">
    <location>
        <begin position="296"/>
        <end position="299"/>
    </location>
    <ligand>
        <name>GTP</name>
        <dbReference type="ChEBI" id="CHEBI:37565"/>
    </ligand>
</feature>
<dbReference type="InterPro" id="IPR027417">
    <property type="entry name" value="P-loop_NTPase"/>
</dbReference>
<accession>A0A7I5EF29</accession>
<reference evidence="7" key="1">
    <citation type="submission" date="2020-12" db="UniProtKB">
        <authorList>
            <consortium name="WormBaseParasite"/>
        </authorList>
    </citation>
    <scope>IDENTIFICATION</scope>
    <source>
        <strain evidence="7">MHco3</strain>
    </source>
</reference>
<dbReference type="GO" id="GO:0003924">
    <property type="term" value="F:GTPase activity"/>
    <property type="evidence" value="ECO:0007669"/>
    <property type="project" value="InterPro"/>
</dbReference>
<feature type="binding site" evidence="4">
    <location>
        <begin position="218"/>
        <end position="222"/>
    </location>
    <ligand>
        <name>GTP</name>
        <dbReference type="ChEBI" id="CHEBI:37565"/>
    </ligand>
</feature>
<organism evidence="6 7">
    <name type="scientific">Haemonchus contortus</name>
    <name type="common">Barber pole worm</name>
    <dbReference type="NCBI Taxonomy" id="6289"/>
    <lineage>
        <taxon>Eukaryota</taxon>
        <taxon>Metazoa</taxon>
        <taxon>Ecdysozoa</taxon>
        <taxon>Nematoda</taxon>
        <taxon>Chromadorea</taxon>
        <taxon>Rhabditida</taxon>
        <taxon>Rhabditina</taxon>
        <taxon>Rhabditomorpha</taxon>
        <taxon>Strongyloidea</taxon>
        <taxon>Trichostrongylidae</taxon>
        <taxon>Haemonchus</taxon>
    </lineage>
</organism>
<dbReference type="WBParaSite" id="HCON_00191960-00002">
    <property type="protein sequence ID" value="HCON_00191960-00002"/>
    <property type="gene ID" value="HCON_00191960"/>
</dbReference>
<evidence type="ECO:0000256" key="2">
    <source>
        <dbReference type="ARBA" id="ARBA00023134"/>
    </source>
</evidence>
<evidence type="ECO:0000256" key="5">
    <source>
        <dbReference type="PIRSR" id="PIRSR601019-2"/>
    </source>
</evidence>
<keyword evidence="3" id="KW-0807">Transducer</keyword>
<dbReference type="GO" id="GO:0031683">
    <property type="term" value="F:G-protein beta/gamma-subunit complex binding"/>
    <property type="evidence" value="ECO:0007669"/>
    <property type="project" value="InterPro"/>
</dbReference>
<evidence type="ECO:0000313" key="7">
    <source>
        <dbReference type="WBParaSite" id="HCON_00191960-00002"/>
    </source>
</evidence>
<dbReference type="Pfam" id="PF00503">
    <property type="entry name" value="G-alpha"/>
    <property type="match status" value="1"/>
</dbReference>
<dbReference type="GO" id="GO:0005737">
    <property type="term" value="C:cytoplasm"/>
    <property type="evidence" value="ECO:0007669"/>
    <property type="project" value="TreeGrafter"/>
</dbReference>
<keyword evidence="2 4" id="KW-0342">GTP-binding</keyword>
<dbReference type="GO" id="GO:0007606">
    <property type="term" value="P:sensory perception of chemical stimulus"/>
    <property type="evidence" value="ECO:0007669"/>
    <property type="project" value="TreeGrafter"/>
</dbReference>
<dbReference type="InterPro" id="IPR001019">
    <property type="entry name" value="Gprotein_alpha_su"/>
</dbReference>
<keyword evidence="5" id="KW-0479">Metal-binding</keyword>
<keyword evidence="1 4" id="KW-0547">Nucleotide-binding</keyword>
<protein>
    <submittedName>
        <fullName evidence="7">G-protein alpha subunit</fullName>
    </submittedName>
</protein>
<dbReference type="SUPFAM" id="SSF52540">
    <property type="entry name" value="P-loop containing nucleoside triphosphate hydrolases"/>
    <property type="match status" value="1"/>
</dbReference>
<dbReference type="GO" id="GO:0046872">
    <property type="term" value="F:metal ion binding"/>
    <property type="evidence" value="ECO:0007669"/>
    <property type="project" value="UniProtKB-KW"/>
</dbReference>
<keyword evidence="6" id="KW-1185">Reference proteome</keyword>
<proteinExistence type="predicted"/>
<dbReference type="GO" id="GO:0005525">
    <property type="term" value="F:GTP binding"/>
    <property type="evidence" value="ECO:0007669"/>
    <property type="project" value="UniProtKB-KW"/>
</dbReference>
<dbReference type="PANTHER" id="PTHR10218:SF194">
    <property type="entry name" value="G PROTEIN, ALPHA SUBUNIT"/>
    <property type="match status" value="1"/>
</dbReference>
<dbReference type="Proteomes" id="UP000025227">
    <property type="component" value="Unplaced"/>
</dbReference>